<accession>A0A182M0I7</accession>
<name>A0A182M0I7_9DIPT</name>
<dbReference type="VEuPathDB" id="VectorBase:ACUA006495"/>
<evidence type="ECO:0000313" key="2">
    <source>
        <dbReference type="Proteomes" id="UP000075883"/>
    </source>
</evidence>
<dbReference type="Proteomes" id="UP000075883">
    <property type="component" value="Unassembled WGS sequence"/>
</dbReference>
<sequence>MLFFTRVFRYFQNEILDEEQQSPRYEPDPCYPRVCSANEYCCPGYICVIMDNVRGTCMPLYGRKYGELCRHDSDCESGLVCDISALSGASVCRPPTIVAKQYGEDCITSSDCDITRGLCCQVQRRHRQVPRKVCSYFKDPLLCVGTVAADQRYNKKSFFLPFPANTHTQVKHQIEHTAGEKRIIYNKH</sequence>
<evidence type="ECO:0008006" key="3">
    <source>
        <dbReference type="Google" id="ProtNLM"/>
    </source>
</evidence>
<reference evidence="1" key="2">
    <citation type="submission" date="2020-05" db="UniProtKB">
        <authorList>
            <consortium name="EnsemblMetazoa"/>
        </authorList>
    </citation>
    <scope>IDENTIFICATION</scope>
    <source>
        <strain evidence="1">A-37</strain>
    </source>
</reference>
<protein>
    <recommendedName>
        <fullName evidence="3">Prohormone-3</fullName>
    </recommendedName>
</protein>
<proteinExistence type="predicted"/>
<evidence type="ECO:0000313" key="1">
    <source>
        <dbReference type="EnsemblMetazoa" id="ACUA006495-PA"/>
    </source>
</evidence>
<dbReference type="EnsemblMetazoa" id="ACUA006495-RA">
    <property type="protein sequence ID" value="ACUA006495-PA"/>
    <property type="gene ID" value="ACUA006495"/>
</dbReference>
<keyword evidence="2" id="KW-1185">Reference proteome</keyword>
<reference evidence="2" key="1">
    <citation type="submission" date="2013-09" db="EMBL/GenBank/DDBJ databases">
        <title>The Genome Sequence of Anopheles culicifacies species A.</title>
        <authorList>
            <consortium name="The Broad Institute Genomics Platform"/>
            <person name="Neafsey D.E."/>
            <person name="Besansky N."/>
            <person name="Howell P."/>
            <person name="Walton C."/>
            <person name="Young S.K."/>
            <person name="Zeng Q."/>
            <person name="Gargeya S."/>
            <person name="Fitzgerald M."/>
            <person name="Haas B."/>
            <person name="Abouelleil A."/>
            <person name="Allen A.W."/>
            <person name="Alvarado L."/>
            <person name="Arachchi H.M."/>
            <person name="Berlin A.M."/>
            <person name="Chapman S.B."/>
            <person name="Gainer-Dewar J."/>
            <person name="Goldberg J."/>
            <person name="Griggs A."/>
            <person name="Gujja S."/>
            <person name="Hansen M."/>
            <person name="Howarth C."/>
            <person name="Imamovic A."/>
            <person name="Ireland A."/>
            <person name="Larimer J."/>
            <person name="McCowan C."/>
            <person name="Murphy C."/>
            <person name="Pearson M."/>
            <person name="Poon T.W."/>
            <person name="Priest M."/>
            <person name="Roberts A."/>
            <person name="Saif S."/>
            <person name="Shea T."/>
            <person name="Sisk P."/>
            <person name="Sykes S."/>
            <person name="Wortman J."/>
            <person name="Nusbaum C."/>
            <person name="Birren B."/>
        </authorList>
    </citation>
    <scope>NUCLEOTIDE SEQUENCE [LARGE SCALE GENOMIC DNA]</scope>
    <source>
        <strain evidence="2">A-37</strain>
    </source>
</reference>
<organism evidence="1 2">
    <name type="scientific">Anopheles culicifacies</name>
    <dbReference type="NCBI Taxonomy" id="139723"/>
    <lineage>
        <taxon>Eukaryota</taxon>
        <taxon>Metazoa</taxon>
        <taxon>Ecdysozoa</taxon>
        <taxon>Arthropoda</taxon>
        <taxon>Hexapoda</taxon>
        <taxon>Insecta</taxon>
        <taxon>Pterygota</taxon>
        <taxon>Neoptera</taxon>
        <taxon>Endopterygota</taxon>
        <taxon>Diptera</taxon>
        <taxon>Nematocera</taxon>
        <taxon>Culicoidea</taxon>
        <taxon>Culicidae</taxon>
        <taxon>Anophelinae</taxon>
        <taxon>Anopheles</taxon>
        <taxon>culicifacies species complex</taxon>
    </lineage>
</organism>
<dbReference type="AlphaFoldDB" id="A0A182M0I7"/>
<dbReference type="EMBL" id="AXCM01003792">
    <property type="status" value="NOT_ANNOTATED_CDS"/>
    <property type="molecule type" value="Genomic_DNA"/>
</dbReference>